<proteinExistence type="predicted"/>
<evidence type="ECO:0000256" key="2">
    <source>
        <dbReference type="SAM" id="Phobius"/>
    </source>
</evidence>
<evidence type="ECO:0000256" key="1">
    <source>
        <dbReference type="SAM" id="MobiDB-lite"/>
    </source>
</evidence>
<feature type="transmembrane region" description="Helical" evidence="2">
    <location>
        <begin position="12"/>
        <end position="32"/>
    </location>
</feature>
<dbReference type="Proteomes" id="UP000717585">
    <property type="component" value="Unassembled WGS sequence"/>
</dbReference>
<evidence type="ECO:0000313" key="3">
    <source>
        <dbReference type="EMBL" id="KAG9390361.1"/>
    </source>
</evidence>
<keyword evidence="2" id="KW-0472">Membrane</keyword>
<evidence type="ECO:0000313" key="4">
    <source>
        <dbReference type="Proteomes" id="UP000717585"/>
    </source>
</evidence>
<keyword evidence="2" id="KW-0812">Transmembrane</keyword>
<accession>A0A8J6APS3</accession>
<sequence length="278" mass="30847">MFNYRRATVAALWGICFVNLGVMCVLTVVAALALASYYLLPIVALLLIVGVPSLIPKRFFFRFGLVAYFLLTSAILYVAAFIMVLALLSSCSICSGNFWNAQFTLWVVLLLSTVQTTFYRVITILTHASLPFIFSAFIPRLRHRHRVVTRNDGVRTLVPKTRVFKPVAGHIISNNTPCVIQCGDQFAVGQPCSPAFDDAELQPDSVAVVFCKRSRDGRLLAKDRRKIPCRQRDLYQPSSVPALSPCRLEGWESSQIESKFSAGVSPRRARRSAVSSPG</sequence>
<keyword evidence="4" id="KW-1185">Reference proteome</keyword>
<dbReference type="EMBL" id="JAHDYR010000064">
    <property type="protein sequence ID" value="KAG9390361.1"/>
    <property type="molecule type" value="Genomic_DNA"/>
</dbReference>
<feature type="transmembrane region" description="Helical" evidence="2">
    <location>
        <begin position="38"/>
        <end position="55"/>
    </location>
</feature>
<feature type="compositionally biased region" description="Low complexity" evidence="1">
    <location>
        <begin position="261"/>
        <end position="278"/>
    </location>
</feature>
<feature type="transmembrane region" description="Helical" evidence="2">
    <location>
        <begin position="118"/>
        <end position="138"/>
    </location>
</feature>
<protein>
    <submittedName>
        <fullName evidence="3">Uncharacterized protein</fullName>
    </submittedName>
</protein>
<gene>
    <name evidence="3" type="ORF">J8273_7710</name>
</gene>
<feature type="region of interest" description="Disordered" evidence="1">
    <location>
        <begin position="257"/>
        <end position="278"/>
    </location>
</feature>
<keyword evidence="2" id="KW-1133">Transmembrane helix</keyword>
<comment type="caution">
    <text evidence="3">The sequence shown here is derived from an EMBL/GenBank/DDBJ whole genome shotgun (WGS) entry which is preliminary data.</text>
</comment>
<name>A0A8J6APS3_9EUKA</name>
<feature type="transmembrane region" description="Helical" evidence="2">
    <location>
        <begin position="67"/>
        <end position="98"/>
    </location>
</feature>
<reference evidence="3" key="1">
    <citation type="submission" date="2021-05" db="EMBL/GenBank/DDBJ databases">
        <title>A free-living protist that lacks canonical eukaryotic 1 DNA replication and segregation systems.</title>
        <authorList>
            <person name="Salas-Leiva D.E."/>
            <person name="Tromer E.C."/>
            <person name="Curtis B.A."/>
            <person name="Jerlstrom-Hultqvist J."/>
            <person name="Kolisko M."/>
            <person name="Yi Z."/>
            <person name="Salas-Leiva J.S."/>
            <person name="Gallot-Lavallee L."/>
            <person name="Kops G.J.P.L."/>
            <person name="Archibald J.M."/>
            <person name="Simpson A.G.B."/>
            <person name="Roger A.J."/>
        </authorList>
    </citation>
    <scope>NUCLEOTIDE SEQUENCE</scope>
    <source>
        <strain evidence="3">BICM</strain>
    </source>
</reference>
<dbReference type="AlphaFoldDB" id="A0A8J6APS3"/>
<organism evidence="3 4">
    <name type="scientific">Carpediemonas membranifera</name>
    <dbReference type="NCBI Taxonomy" id="201153"/>
    <lineage>
        <taxon>Eukaryota</taxon>
        <taxon>Metamonada</taxon>
        <taxon>Carpediemonas-like organisms</taxon>
        <taxon>Carpediemonas</taxon>
    </lineage>
</organism>